<organism evidence="4 7">
    <name type="scientific">Labilibaculum euxinus</name>
    <dbReference type="NCBI Taxonomy" id="2686357"/>
    <lineage>
        <taxon>Bacteria</taxon>
        <taxon>Pseudomonadati</taxon>
        <taxon>Bacteroidota</taxon>
        <taxon>Bacteroidia</taxon>
        <taxon>Marinilabiliales</taxon>
        <taxon>Marinifilaceae</taxon>
        <taxon>Labilibaculum</taxon>
    </lineage>
</organism>
<dbReference type="RefSeq" id="WP_156195003.1">
    <property type="nucleotide sequence ID" value="NZ_QTZN02000008.1"/>
</dbReference>
<feature type="transmembrane region" description="Helical" evidence="1">
    <location>
        <begin position="12"/>
        <end position="32"/>
    </location>
</feature>
<reference evidence="5 6" key="1">
    <citation type="submission" date="2019-11" db="EMBL/GenBank/DDBJ databases">
        <title>Draft genome sequence of Labilibaculum sp. strain SYP isolated from Black Sea.</title>
        <authorList>
            <person name="Yadav S."/>
            <person name="Villanueva L."/>
        </authorList>
    </citation>
    <scope>NUCLEOTIDE SEQUENCE [LARGE SCALE GENOMIC DNA]</scope>
    <source>
        <strain evidence="5 6">44</strain>
    </source>
</reference>
<dbReference type="EMBL" id="QTZN02000008">
    <property type="protein sequence ID" value="MVB06384.1"/>
    <property type="molecule type" value="Genomic_DNA"/>
</dbReference>
<keyword evidence="6" id="KW-1185">Reference proteome</keyword>
<reference evidence="4 7" key="2">
    <citation type="submission" date="2019-12" db="EMBL/GenBank/DDBJ databases">
        <title>Draft genome sequence of Labilibaculum sp. strain 44 isolated from deep waters of Black Sea.</title>
        <authorList>
            <person name="Yadav S."/>
            <person name="Villanueva L."/>
        </authorList>
    </citation>
    <scope>NUCLEOTIDE SEQUENCE [LARGE SCALE GENOMIC DNA]</scope>
    <source>
        <strain evidence="4 7">44</strain>
    </source>
</reference>
<evidence type="ECO:0000259" key="3">
    <source>
        <dbReference type="Pfam" id="PF23357"/>
    </source>
</evidence>
<gene>
    <name evidence="4" type="primary">gldG</name>
    <name evidence="5" type="ORF">DWB62_005075</name>
    <name evidence="4" type="ORF">GNY23_05075</name>
</gene>
<name>A0A7M4D3F0_9BACT</name>
<evidence type="ECO:0000313" key="5">
    <source>
        <dbReference type="EMBL" id="MVB06384.1"/>
    </source>
</evidence>
<dbReference type="InterPro" id="IPR019863">
    <property type="entry name" value="Motility-assoc_ABC-rel_GldG"/>
</dbReference>
<protein>
    <submittedName>
        <fullName evidence="4">Gliding motility-associated ABC transporter substrate-binding protein GldG</fullName>
    </submittedName>
</protein>
<evidence type="ECO:0000256" key="1">
    <source>
        <dbReference type="SAM" id="Phobius"/>
    </source>
</evidence>
<dbReference type="NCBIfam" id="TIGR03521">
    <property type="entry name" value="GldG"/>
    <property type="match status" value="1"/>
</dbReference>
<evidence type="ECO:0000313" key="7">
    <source>
        <dbReference type="Proteomes" id="UP000462449"/>
    </source>
</evidence>
<dbReference type="OrthoDB" id="9777219at2"/>
<feature type="domain" description="DUF7088" evidence="3">
    <location>
        <begin position="39"/>
        <end position="148"/>
    </location>
</feature>
<dbReference type="InterPro" id="IPR019196">
    <property type="entry name" value="ABC_transp_unknown"/>
</dbReference>
<dbReference type="Pfam" id="PF09822">
    <property type="entry name" value="ABC_transp_aux"/>
    <property type="match status" value="1"/>
</dbReference>
<evidence type="ECO:0000259" key="2">
    <source>
        <dbReference type="Pfam" id="PF09822"/>
    </source>
</evidence>
<evidence type="ECO:0000313" key="6">
    <source>
        <dbReference type="Proteomes" id="UP000285951"/>
    </source>
</evidence>
<evidence type="ECO:0000313" key="4">
    <source>
        <dbReference type="EMBL" id="MUP37179.1"/>
    </source>
</evidence>
<dbReference type="Proteomes" id="UP000285951">
    <property type="component" value="Unassembled WGS sequence"/>
</dbReference>
<feature type="domain" description="ABC-type uncharacterised transport system" evidence="2">
    <location>
        <begin position="196"/>
        <end position="499"/>
    </location>
</feature>
<keyword evidence="1" id="KW-1133">Transmembrane helix</keyword>
<dbReference type="Pfam" id="PF23357">
    <property type="entry name" value="DUF7088"/>
    <property type="match status" value="1"/>
</dbReference>
<feature type="transmembrane region" description="Helical" evidence="1">
    <location>
        <begin position="532"/>
        <end position="556"/>
    </location>
</feature>
<keyword evidence="1" id="KW-0812">Transmembrane</keyword>
<dbReference type="EMBL" id="WOTW01000008">
    <property type="protein sequence ID" value="MUP37179.1"/>
    <property type="molecule type" value="Genomic_DNA"/>
</dbReference>
<keyword evidence="1" id="KW-0472">Membrane</keyword>
<dbReference type="AlphaFoldDB" id="A0A7M4D3F0"/>
<comment type="caution">
    <text evidence="4">The sequence shown here is derived from an EMBL/GenBank/DDBJ whole genome shotgun (WGS) entry which is preliminary data.</text>
</comment>
<dbReference type="InterPro" id="IPR055396">
    <property type="entry name" value="DUF7088"/>
</dbReference>
<proteinExistence type="predicted"/>
<dbReference type="Proteomes" id="UP000462449">
    <property type="component" value="Unassembled WGS sequence"/>
</dbReference>
<sequence length="570" mass="65400">MVRNRKLKDLFQLLISLLALVIVIQVLQMYFFRLDLTSEKRYSLSDNTKELVSHLEKDLYFEVYLSGDLPYGFTKLQKACLEMIDEFSSYSNVNISYSLINPNDVSNPKKRKEFLDQLVSRGLKPINLQEKTTDGSLNQKLVVPGIIVHDREKETSVHLLKSVAGLSSDQNLNHSIEELEFELTSAIRMLQNNIPKEIAFLTGHGELGEYEVADFTASLLQRYEVNRINAKDLNIKKNRYSALVIAQPRKEFSEEDKYQIDQYVMNGGRVMWLVDEVIASMDSLVTKESTMAFFQPLNMEDQLFRYGVRINPDLVMDVQSQLIPVQTALPGQPVKFTPAPWYYSPLLAAPDSHPITRKLNVIKAEFANSIDFVGDNKRIKKQVLLASSEYTRLEKVPKPISLNIVNQKMEASDFPAGPKNIAVLLEGIFPSVFQNRIWKGINKNDFKPESVPTKMIVISDGDVIKNRVRGVGNNRQIEALGYDRYSKSTYGNRNFLLNCVDYLCDDNGWMQLRSREVKLRMLNKTKIRSERLFWQLVNVLLPLILLLVFGLVRFYVRKRKFASSVDSNIA</sequence>
<accession>A0A7M4D3F0</accession>